<name>A0A6A6D9X5_9PEZI</name>
<feature type="region of interest" description="Disordered" evidence="1">
    <location>
        <begin position="31"/>
        <end position="54"/>
    </location>
</feature>
<evidence type="ECO:0000313" key="2">
    <source>
        <dbReference type="EMBL" id="KAF2175082.1"/>
    </source>
</evidence>
<organism evidence="2 3">
    <name type="scientific">Zopfia rhizophila CBS 207.26</name>
    <dbReference type="NCBI Taxonomy" id="1314779"/>
    <lineage>
        <taxon>Eukaryota</taxon>
        <taxon>Fungi</taxon>
        <taxon>Dikarya</taxon>
        <taxon>Ascomycota</taxon>
        <taxon>Pezizomycotina</taxon>
        <taxon>Dothideomycetes</taxon>
        <taxon>Dothideomycetes incertae sedis</taxon>
        <taxon>Zopfiaceae</taxon>
        <taxon>Zopfia</taxon>
    </lineage>
</organism>
<protein>
    <submittedName>
        <fullName evidence="2">Uncharacterized protein</fullName>
    </submittedName>
</protein>
<proteinExistence type="predicted"/>
<evidence type="ECO:0000313" key="3">
    <source>
        <dbReference type="Proteomes" id="UP000800200"/>
    </source>
</evidence>
<evidence type="ECO:0000256" key="1">
    <source>
        <dbReference type="SAM" id="MobiDB-lite"/>
    </source>
</evidence>
<reference evidence="2" key="1">
    <citation type="journal article" date="2020" name="Stud. Mycol.">
        <title>101 Dothideomycetes genomes: a test case for predicting lifestyles and emergence of pathogens.</title>
        <authorList>
            <person name="Haridas S."/>
            <person name="Albert R."/>
            <person name="Binder M."/>
            <person name="Bloem J."/>
            <person name="Labutti K."/>
            <person name="Salamov A."/>
            <person name="Andreopoulos B."/>
            <person name="Baker S."/>
            <person name="Barry K."/>
            <person name="Bills G."/>
            <person name="Bluhm B."/>
            <person name="Cannon C."/>
            <person name="Castanera R."/>
            <person name="Culley D."/>
            <person name="Daum C."/>
            <person name="Ezra D."/>
            <person name="Gonzalez J."/>
            <person name="Henrissat B."/>
            <person name="Kuo A."/>
            <person name="Liang C."/>
            <person name="Lipzen A."/>
            <person name="Lutzoni F."/>
            <person name="Magnuson J."/>
            <person name="Mondo S."/>
            <person name="Nolan M."/>
            <person name="Ohm R."/>
            <person name="Pangilinan J."/>
            <person name="Park H.-J."/>
            <person name="Ramirez L."/>
            <person name="Alfaro M."/>
            <person name="Sun H."/>
            <person name="Tritt A."/>
            <person name="Yoshinaga Y."/>
            <person name="Zwiers L.-H."/>
            <person name="Turgeon B."/>
            <person name="Goodwin S."/>
            <person name="Spatafora J."/>
            <person name="Crous P."/>
            <person name="Grigoriev I."/>
        </authorList>
    </citation>
    <scope>NUCLEOTIDE SEQUENCE</scope>
    <source>
        <strain evidence="2">CBS 207.26</strain>
    </source>
</reference>
<dbReference type="Proteomes" id="UP000800200">
    <property type="component" value="Unassembled WGS sequence"/>
</dbReference>
<accession>A0A6A6D9X5</accession>
<sequence length="54" mass="6582">MVAEGINPIVEYVYFPGMTYLAQQLKRFEHRHRPWPERTPRQDLDGKQWRQLTP</sequence>
<keyword evidence="3" id="KW-1185">Reference proteome</keyword>
<gene>
    <name evidence="2" type="ORF">K469DRAFT_767221</name>
</gene>
<dbReference type="AlphaFoldDB" id="A0A6A6D9X5"/>
<feature type="compositionally biased region" description="Basic and acidic residues" evidence="1">
    <location>
        <begin position="34"/>
        <end position="48"/>
    </location>
</feature>
<dbReference type="EMBL" id="ML994748">
    <property type="protein sequence ID" value="KAF2175082.1"/>
    <property type="molecule type" value="Genomic_DNA"/>
</dbReference>